<dbReference type="InterPro" id="IPR007652">
    <property type="entry name" value="A1-4-GlycosylTfrase_dom"/>
</dbReference>
<name>A0A0L0FVW1_9EUKA</name>
<evidence type="ECO:0000313" key="2">
    <source>
        <dbReference type="EMBL" id="KNC80977.1"/>
    </source>
</evidence>
<dbReference type="AlphaFoldDB" id="A0A0L0FVW1"/>
<evidence type="ECO:0000259" key="1">
    <source>
        <dbReference type="Pfam" id="PF04572"/>
    </source>
</evidence>
<dbReference type="RefSeq" id="XP_014154879.1">
    <property type="nucleotide sequence ID" value="XM_014299404.1"/>
</dbReference>
<proteinExistence type="predicted"/>
<accession>A0A0L0FVW1</accession>
<keyword evidence="3" id="KW-1185">Reference proteome</keyword>
<dbReference type="GeneID" id="25907183"/>
<feature type="domain" description="Alpha 1,4-glycosyltransferase" evidence="1">
    <location>
        <begin position="19"/>
        <end position="114"/>
    </location>
</feature>
<evidence type="ECO:0000313" key="3">
    <source>
        <dbReference type="Proteomes" id="UP000054560"/>
    </source>
</evidence>
<dbReference type="Pfam" id="PF04572">
    <property type="entry name" value="Gb3_synth"/>
    <property type="match status" value="1"/>
</dbReference>
<dbReference type="EMBL" id="KQ242083">
    <property type="protein sequence ID" value="KNC80977.1"/>
    <property type="molecule type" value="Genomic_DNA"/>
</dbReference>
<protein>
    <recommendedName>
        <fullName evidence="1">Alpha 1,4-glycosyltransferase domain-containing protein</fullName>
    </recommendedName>
</protein>
<gene>
    <name evidence="2" type="ORF">SARC_06679</name>
</gene>
<dbReference type="Proteomes" id="UP000054560">
    <property type="component" value="Unassembled WGS sequence"/>
</dbReference>
<organism evidence="2 3">
    <name type="scientific">Sphaeroforma arctica JP610</name>
    <dbReference type="NCBI Taxonomy" id="667725"/>
    <lineage>
        <taxon>Eukaryota</taxon>
        <taxon>Ichthyosporea</taxon>
        <taxon>Ichthyophonida</taxon>
        <taxon>Sphaeroforma</taxon>
    </lineage>
</organism>
<sequence>MFKPKARFCAANGVLLNWDRHHIIMESGLRHFDERYDPECWGCMGPRLMGILIPRYPTTLTLLAEKLFYPVHYREAKRYLCQSSEAGCAKIMRNAVGYHIYGNSVAHEGVSPGSLADCVMNNVRLERDGNSALIVRKQQRTAL</sequence>
<reference evidence="2 3" key="1">
    <citation type="submission" date="2011-02" db="EMBL/GenBank/DDBJ databases">
        <title>The Genome Sequence of Sphaeroforma arctica JP610.</title>
        <authorList>
            <consortium name="The Broad Institute Genome Sequencing Platform"/>
            <person name="Russ C."/>
            <person name="Cuomo C."/>
            <person name="Young S.K."/>
            <person name="Zeng Q."/>
            <person name="Gargeya S."/>
            <person name="Alvarado L."/>
            <person name="Berlin A."/>
            <person name="Chapman S.B."/>
            <person name="Chen Z."/>
            <person name="Freedman E."/>
            <person name="Gellesch M."/>
            <person name="Goldberg J."/>
            <person name="Griggs A."/>
            <person name="Gujja S."/>
            <person name="Heilman E."/>
            <person name="Heiman D."/>
            <person name="Howarth C."/>
            <person name="Mehta T."/>
            <person name="Neiman D."/>
            <person name="Pearson M."/>
            <person name="Roberts A."/>
            <person name="Saif S."/>
            <person name="Shea T."/>
            <person name="Shenoy N."/>
            <person name="Sisk P."/>
            <person name="Stolte C."/>
            <person name="Sykes S."/>
            <person name="White J."/>
            <person name="Yandava C."/>
            <person name="Burger G."/>
            <person name="Gray M.W."/>
            <person name="Holland P.W.H."/>
            <person name="King N."/>
            <person name="Lang F.B.F."/>
            <person name="Roger A.J."/>
            <person name="Ruiz-Trillo I."/>
            <person name="Haas B."/>
            <person name="Nusbaum C."/>
            <person name="Birren B."/>
        </authorList>
    </citation>
    <scope>NUCLEOTIDE SEQUENCE [LARGE SCALE GENOMIC DNA]</scope>
    <source>
        <strain evidence="2 3">JP610</strain>
    </source>
</reference>